<feature type="compositionally biased region" description="Basic and acidic residues" evidence="1">
    <location>
        <begin position="1"/>
        <end position="18"/>
    </location>
</feature>
<comment type="caution">
    <text evidence="2">The sequence shown here is derived from an EMBL/GenBank/DDBJ whole genome shotgun (WGS) entry which is preliminary data.</text>
</comment>
<feature type="region of interest" description="Disordered" evidence="1">
    <location>
        <begin position="93"/>
        <end position="139"/>
    </location>
</feature>
<keyword evidence="3" id="KW-1185">Reference proteome</keyword>
<dbReference type="InterPro" id="IPR036322">
    <property type="entry name" value="WD40_repeat_dom_sf"/>
</dbReference>
<dbReference type="InterPro" id="IPR015943">
    <property type="entry name" value="WD40/YVTN_repeat-like_dom_sf"/>
</dbReference>
<dbReference type="InParanoid" id="A0A024GHV4"/>
<gene>
    <name evidence="2" type="ORF">BN9_073770</name>
</gene>
<protein>
    <submittedName>
        <fullName evidence="2">Uncharacterized protein</fullName>
    </submittedName>
</protein>
<name>A0A024GHV4_9STRA</name>
<evidence type="ECO:0000313" key="2">
    <source>
        <dbReference type="EMBL" id="CCI46448.1"/>
    </source>
</evidence>
<proteinExistence type="predicted"/>
<sequence length="522" mass="57274">MDPTTKENAHPDAIREPCADATSQMKESSVEDEQECIWAPILDDKDLQGDFLEDISPTQSQDANLDAIAVGILESWTTFDKQLVESLSAYSNANSMSRDTPPEDASTSTEQVEGEEAPVETGQPELLSTSESTSDQKQGEVQGITEWKECVASIPDVAAPNIFSVINPFDYGQQIQQRKPPSFVVSFRDQTSPIPLALSKPVIREDGLLLVGTEASTYTTSLPTYQHQMMATNYRTPTHLTNVAIAGEVRDLNWVNHNIVAAAVGKDIHFYHVDLHAALASCQLMAGSSIMVHSDAIREIATSRSIGPYLLTGGFDETVCVSDLRSLGGNGSNSLLIKYDAFDVVSSVRWSMTEGQLSWTTDGGDFQLADVRLRAAQIQTVLSKCWNVHLFGGLFAHEYLDPFKVALGFEMGQMLILDTRMPRLQTGHYHLLSSPLLSNGELQRSRCMPKTLAVFGMGSFAFTETNSIANLCEESRFTLPHETYVRGAFQDHNCKTSGDFSFDSDSLLGVSDNRGIVSVYQV</sequence>
<dbReference type="AlphaFoldDB" id="A0A024GHV4"/>
<evidence type="ECO:0000313" key="3">
    <source>
        <dbReference type="Proteomes" id="UP000053237"/>
    </source>
</evidence>
<evidence type="ECO:0000256" key="1">
    <source>
        <dbReference type="SAM" id="MobiDB-lite"/>
    </source>
</evidence>
<dbReference type="Proteomes" id="UP000053237">
    <property type="component" value="Unassembled WGS sequence"/>
</dbReference>
<feature type="compositionally biased region" description="Polar residues" evidence="1">
    <location>
        <begin position="126"/>
        <end position="136"/>
    </location>
</feature>
<reference evidence="2 3" key="1">
    <citation type="submission" date="2012-05" db="EMBL/GenBank/DDBJ databases">
        <title>Recombination and specialization in a pathogen metapopulation.</title>
        <authorList>
            <person name="Gardiner A."/>
            <person name="Kemen E."/>
            <person name="Schultz-Larsen T."/>
            <person name="MacLean D."/>
            <person name="Van Oosterhout C."/>
            <person name="Jones J.D.G."/>
        </authorList>
    </citation>
    <scope>NUCLEOTIDE SEQUENCE [LARGE SCALE GENOMIC DNA]</scope>
    <source>
        <strain evidence="2 3">Ac Nc2</strain>
    </source>
</reference>
<dbReference type="OrthoDB" id="167133at2759"/>
<dbReference type="SUPFAM" id="SSF50978">
    <property type="entry name" value="WD40 repeat-like"/>
    <property type="match status" value="1"/>
</dbReference>
<dbReference type="Gene3D" id="2.130.10.10">
    <property type="entry name" value="YVTN repeat-like/Quinoprotein amine dehydrogenase"/>
    <property type="match status" value="1"/>
</dbReference>
<accession>A0A024GHV4</accession>
<feature type="region of interest" description="Disordered" evidence="1">
    <location>
        <begin position="1"/>
        <end position="33"/>
    </location>
</feature>
<organism evidence="2 3">
    <name type="scientific">Albugo candida</name>
    <dbReference type="NCBI Taxonomy" id="65357"/>
    <lineage>
        <taxon>Eukaryota</taxon>
        <taxon>Sar</taxon>
        <taxon>Stramenopiles</taxon>
        <taxon>Oomycota</taxon>
        <taxon>Peronosporomycetes</taxon>
        <taxon>Albuginales</taxon>
        <taxon>Albuginaceae</taxon>
        <taxon>Albugo</taxon>
    </lineage>
</organism>
<dbReference type="EMBL" id="CAIX01000127">
    <property type="protein sequence ID" value="CCI46448.1"/>
    <property type="molecule type" value="Genomic_DNA"/>
</dbReference>